<keyword evidence="11" id="KW-0808">Transferase</keyword>
<dbReference type="PANTHER" id="PTHR14254:SF6">
    <property type="entry name" value="NON-SPECIFIC PROTEIN-TYROSINE KINASE"/>
    <property type="match status" value="1"/>
</dbReference>
<proteinExistence type="inferred from homology"/>
<feature type="compositionally biased region" description="Pro residues" evidence="27">
    <location>
        <begin position="601"/>
        <end position="611"/>
    </location>
</feature>
<dbReference type="GO" id="GO:0005737">
    <property type="term" value="C:cytoplasm"/>
    <property type="evidence" value="ECO:0007669"/>
    <property type="project" value="UniProtKB-SubCell"/>
</dbReference>
<dbReference type="CDD" id="cd14328">
    <property type="entry name" value="UBA_TNK1"/>
    <property type="match status" value="1"/>
</dbReference>
<dbReference type="Gene3D" id="1.20.1070.10">
    <property type="entry name" value="Rhodopsin 7-helix transmembrane proteins"/>
    <property type="match status" value="1"/>
</dbReference>
<evidence type="ECO:0000313" key="34">
    <source>
        <dbReference type="Proteomes" id="UP000646548"/>
    </source>
</evidence>
<dbReference type="InterPro" id="IPR015116">
    <property type="entry name" value="Cdc42-bd-like"/>
</dbReference>
<evidence type="ECO:0000256" key="18">
    <source>
        <dbReference type="ARBA" id="ARBA00022991"/>
    </source>
</evidence>
<keyword evidence="21" id="KW-0539">Nucleus</keyword>
<evidence type="ECO:0000256" key="20">
    <source>
        <dbReference type="ARBA" id="ARBA00023137"/>
    </source>
</evidence>
<evidence type="ECO:0000256" key="28">
    <source>
        <dbReference type="SAM" id="Phobius"/>
    </source>
</evidence>
<dbReference type="GO" id="GO:0004715">
    <property type="term" value="F:non-membrane spanning protein tyrosine kinase activity"/>
    <property type="evidence" value="ECO:0007669"/>
    <property type="project" value="UniProtKB-EC"/>
</dbReference>
<dbReference type="PANTHER" id="PTHR14254">
    <property type="entry name" value="GENE 33 POLYPEPTIDE"/>
    <property type="match status" value="1"/>
</dbReference>
<dbReference type="SMART" id="SM00219">
    <property type="entry name" value="TyrKc"/>
    <property type="match status" value="1"/>
</dbReference>
<dbReference type="InterPro" id="IPR001245">
    <property type="entry name" value="Ser-Thr/Tyr_kinase_cat_dom"/>
</dbReference>
<evidence type="ECO:0000256" key="27">
    <source>
        <dbReference type="SAM" id="MobiDB-lite"/>
    </source>
</evidence>
<comment type="caution">
    <text evidence="33">The sequence shown here is derived from an EMBL/GenBank/DDBJ whole genome shotgun (WGS) entry which is preliminary data.</text>
</comment>
<dbReference type="CDD" id="cd15086">
    <property type="entry name" value="7tmA_tmt_opsin"/>
    <property type="match status" value="1"/>
</dbReference>
<evidence type="ECO:0000256" key="19">
    <source>
        <dbReference type="ARBA" id="ARBA00023136"/>
    </source>
</evidence>
<dbReference type="FunFam" id="1.10.510.10:FF:000080">
    <property type="entry name" value="Putative activated CDC42 kinase 1"/>
    <property type="match status" value="1"/>
</dbReference>
<accession>A0A834BU62</accession>
<keyword evidence="7" id="KW-0963">Cytoplasm</keyword>
<dbReference type="InterPro" id="IPR017452">
    <property type="entry name" value="GPCR_Rhodpsn_7TM"/>
</dbReference>
<evidence type="ECO:0000256" key="6">
    <source>
        <dbReference type="ARBA" id="ARBA00022475"/>
    </source>
</evidence>
<dbReference type="Gene3D" id="4.10.680.10">
    <property type="entry name" value="Cdc42-like binding domain"/>
    <property type="match status" value="1"/>
</dbReference>
<dbReference type="Proteomes" id="UP000646548">
    <property type="component" value="Unassembled WGS sequence"/>
</dbReference>
<dbReference type="CDD" id="cd00174">
    <property type="entry name" value="SH3"/>
    <property type="match status" value="1"/>
</dbReference>
<evidence type="ECO:0000259" key="29">
    <source>
        <dbReference type="PROSITE" id="PS50002"/>
    </source>
</evidence>
<dbReference type="PROSITE" id="PS50011">
    <property type="entry name" value="PROTEIN_KINASE_DOM"/>
    <property type="match status" value="1"/>
</dbReference>
<feature type="binding site" evidence="24">
    <location>
        <position position="6"/>
    </location>
    <ligand>
        <name>ATP</name>
        <dbReference type="ChEBI" id="CHEBI:30616"/>
    </ligand>
</feature>
<evidence type="ECO:0000256" key="17">
    <source>
        <dbReference type="ARBA" id="ARBA00022989"/>
    </source>
</evidence>
<feature type="domain" description="UBA" evidence="31">
    <location>
        <begin position="902"/>
        <end position="947"/>
    </location>
</feature>
<keyword evidence="26" id="KW-0807">Transducer</keyword>
<dbReference type="InterPro" id="IPR009060">
    <property type="entry name" value="UBA-like_sf"/>
</dbReference>
<dbReference type="InterPro" id="IPR037085">
    <property type="entry name" value="Cdc42-bd-like_dom_sf"/>
</dbReference>
<evidence type="ECO:0000256" key="7">
    <source>
        <dbReference type="ARBA" id="ARBA00022490"/>
    </source>
</evidence>
<feature type="domain" description="G-protein coupled receptors family 1 profile" evidence="32">
    <location>
        <begin position="1063"/>
        <end position="1311"/>
    </location>
</feature>
<dbReference type="SUPFAM" id="SSF46934">
    <property type="entry name" value="UBA-like"/>
    <property type="match status" value="1"/>
</dbReference>
<protein>
    <recommendedName>
        <fullName evidence="4">non-specific protein-tyrosine kinase</fullName>
        <ecNumber evidence="4">2.7.10.2</ecNumber>
    </recommendedName>
</protein>
<feature type="transmembrane region" description="Helical" evidence="28">
    <location>
        <begin position="1047"/>
        <end position="1071"/>
    </location>
</feature>
<evidence type="ECO:0000256" key="23">
    <source>
        <dbReference type="PIRSR" id="PIRSR630220-1"/>
    </source>
</evidence>
<evidence type="ECO:0000256" key="2">
    <source>
        <dbReference type="ARBA" id="ARBA00004236"/>
    </source>
</evidence>
<evidence type="ECO:0000256" key="4">
    <source>
        <dbReference type="ARBA" id="ARBA00011903"/>
    </source>
</evidence>
<dbReference type="InterPro" id="IPR000276">
    <property type="entry name" value="GPCR_Rhodpsn"/>
</dbReference>
<keyword evidence="15 24" id="KW-0067">ATP-binding</keyword>
<keyword evidence="8" id="KW-0600">Photoreceptor protein</keyword>
<dbReference type="GO" id="GO:0005634">
    <property type="term" value="C:nucleus"/>
    <property type="evidence" value="ECO:0007669"/>
    <property type="project" value="UniProtKB-SubCell"/>
</dbReference>
<dbReference type="Gene3D" id="1.10.8.10">
    <property type="entry name" value="DNA helicase RuvA subunit, C-terminal domain"/>
    <property type="match status" value="1"/>
</dbReference>
<feature type="compositionally biased region" description="Polar residues" evidence="27">
    <location>
        <begin position="674"/>
        <end position="684"/>
    </location>
</feature>
<sequence length="1410" mass="155488">MNVAVKCLKTDVLSQPDALEDFICEVNAMHSLDHQNLIRLYGVVLTHPMKMVPILIHTLCQYAVQVACGMAYLEQRRFIHRDLAARNILLASSQRVKIGDFGLMRALPNNHEHYVMQEHRKVPFAWCAPESLKTRTFSHATDTWMFGVTLWEMFTYGQEPWLGLNGSQILHKIDKEGERLPKPEDCPQDIYNVMLQCWAQKPDDRPTFAALREFLLETLPTDMCALQDFDEPDKLQIKVNEVITVIEGRAENYWWRGQNKRTLQVGQFPRNVVTSVAGLSAHDISRPLKNSFIHTGHGDTNPHRCWGHRDRIDDLYLGNPMDPPDVLGLELSAARPTQLPGRAKKPYYDPVTEEEDLTSAALKRLSLRKTGSLKGLRLIPTAWISASKQGGCRTSGSGQNPNSEVSLIDFGEELPPSTPSSSAVVEIPIPALAKLALDAENIMDKTPPQSPSTSLPRPLHPTPVVDWDARPLPPPPAYDEVAQDEDDMEVSCINGSEQQLEEEFICAHNMDESPSFGQKLQGEGVFSKGVDKESLEDNLFLPSKQSQGMSTSYSQSAEIFLELQQECMRRLNAPKGVLCRSPNSQTRDEQLLSSSCEDKPQIPPRVPIPPRPVKRGDYTCARWSRELSVSPMAAENTDEVPGSDRDRPPQIPPRDPLSQPASRTPSPMGLVVGSPQQRLHSSSPSTQQALLSSCAAAHAYSSYLSTSPGKLMPTTHSFASDPKYAAPKVIQVQGKDKGPCILPIVRDGRKVSNTHYYLLPERPPYLDRFDRFLREAEHLPASAMDDRHVRHTNTATVRPMVVSAQTVHGHTQGQSLVQAGDLKANFSSNNNSSLGGPQSGMKTSISLPRVCSDGMTAAVIPASCLRTDSGGNTPDKVKMVQEAVHGVTLEECQAALQNHNWNVQKAVYSLKVEQLFCLGLRSRSDCLKLLEMCDWNLEVASTQMLENYGSTTWQGYGRLHSQNLRRHLTSLIQLFFFILKEKKKQMKNVVEAVASRCATAVTRTAMLVSNVSLSGCAEFNSALCAGAGEGHLGGGSYRTTLSPTGHLVVAVCLGFIGTFGLVNNLLVLVLFCRYKMLRSPINLLLINISISDLLVCVLGTPFSFAASTQGRWLIGEGGCVWYGFANSLCGIVSLISLAVLSYERYSTMMTPAEADSSNYRKISLGIVLSWAYSLLWTVPPLFGWSHYGPEGPGTTCSVDWTAKTANNISYIICLFVFCLIVPFMVIVFCYGKLLYAIKQVSGINVSMSRKREQRVLFMVVIMVICYLLCWLPYGIMALLATFGPPDLVTPEASIIPSVLAKTSTVINPVIYVFMNKQFFRCFQAMLRCKAPLRGSSVKSSSKVATKGMRGVAVTGPRRTNDFLFLVASLGQPAAAVPQLGPSCEPTNDITKAHSSDNKPVVVSLVAHFDG</sequence>
<dbReference type="GO" id="GO:0005886">
    <property type="term" value="C:plasma membrane"/>
    <property type="evidence" value="ECO:0007669"/>
    <property type="project" value="UniProtKB-SubCell"/>
</dbReference>
<dbReference type="SUPFAM" id="SSF56112">
    <property type="entry name" value="Protein kinase-like (PK-like)"/>
    <property type="match status" value="1"/>
</dbReference>
<dbReference type="SMART" id="SM00326">
    <property type="entry name" value="SH3"/>
    <property type="match status" value="1"/>
</dbReference>
<keyword evidence="6" id="KW-1003">Cell membrane</keyword>
<dbReference type="InterPro" id="IPR000719">
    <property type="entry name" value="Prot_kinase_dom"/>
</dbReference>
<feature type="region of interest" description="Disordered" evidence="27">
    <location>
        <begin position="629"/>
        <end position="686"/>
    </location>
</feature>
<keyword evidence="16" id="KW-0681">Retinal protein</keyword>
<keyword evidence="18" id="KW-0157">Chromophore</keyword>
<evidence type="ECO:0000256" key="16">
    <source>
        <dbReference type="ARBA" id="ARBA00022925"/>
    </source>
</evidence>
<feature type="transmembrane region" description="Helical" evidence="28">
    <location>
        <begin position="1120"/>
        <end position="1142"/>
    </location>
</feature>
<evidence type="ECO:0000256" key="24">
    <source>
        <dbReference type="PIRSR" id="PIRSR630220-2"/>
    </source>
</evidence>
<dbReference type="PROSITE" id="PS00109">
    <property type="entry name" value="PROTEIN_KINASE_TYR"/>
    <property type="match status" value="1"/>
</dbReference>
<dbReference type="PROSITE" id="PS50030">
    <property type="entry name" value="UBA"/>
    <property type="match status" value="1"/>
</dbReference>
<feature type="transmembrane region" description="Helical" evidence="28">
    <location>
        <begin position="1083"/>
        <end position="1108"/>
    </location>
</feature>
<dbReference type="CDD" id="cd14274">
    <property type="entry name" value="UBA_ACK1"/>
    <property type="match status" value="1"/>
</dbReference>
<feature type="active site" description="Proton acceptor" evidence="23">
    <location>
        <position position="82"/>
    </location>
</feature>
<dbReference type="InterPro" id="IPR036028">
    <property type="entry name" value="SH3-like_dom_sf"/>
</dbReference>
<dbReference type="InterPro" id="IPR027430">
    <property type="entry name" value="Retinal_BS"/>
</dbReference>
<evidence type="ECO:0000256" key="13">
    <source>
        <dbReference type="ARBA" id="ARBA00022741"/>
    </source>
</evidence>
<evidence type="ECO:0000256" key="15">
    <source>
        <dbReference type="ARBA" id="ARBA00022840"/>
    </source>
</evidence>
<dbReference type="InterPro" id="IPR015940">
    <property type="entry name" value="UBA"/>
</dbReference>
<keyword evidence="17 28" id="KW-1133">Transmembrane helix</keyword>
<dbReference type="GO" id="GO:0042059">
    <property type="term" value="P:negative regulation of epidermal growth factor receptor signaling pathway"/>
    <property type="evidence" value="ECO:0007669"/>
    <property type="project" value="TreeGrafter"/>
</dbReference>
<dbReference type="Pfam" id="PF09027">
    <property type="entry name" value="GTPase_binding"/>
    <property type="match status" value="1"/>
</dbReference>
<dbReference type="InterPro" id="IPR011009">
    <property type="entry name" value="Kinase-like_dom_sf"/>
</dbReference>
<dbReference type="GO" id="GO:0009881">
    <property type="term" value="F:photoreceptor activity"/>
    <property type="evidence" value="ECO:0007669"/>
    <property type="project" value="UniProtKB-KW"/>
</dbReference>
<keyword evidence="26" id="KW-0297">G-protein coupled receptor</keyword>
<dbReference type="InterPro" id="IPR030220">
    <property type="entry name" value="Ack1_UBA_dom"/>
</dbReference>
<dbReference type="PROSITE" id="PS50262">
    <property type="entry name" value="G_PROTEIN_RECEP_F1_2"/>
    <property type="match status" value="1"/>
</dbReference>
<dbReference type="Gene3D" id="1.10.510.10">
    <property type="entry name" value="Transferase(Phosphotransferase) domain 1"/>
    <property type="match status" value="1"/>
</dbReference>
<evidence type="ECO:0000256" key="22">
    <source>
        <dbReference type="ARBA" id="ARBA00029433"/>
    </source>
</evidence>
<feature type="transmembrane region" description="Helical" evidence="28">
    <location>
        <begin position="1294"/>
        <end position="1314"/>
    </location>
</feature>
<evidence type="ECO:0000313" key="33">
    <source>
        <dbReference type="EMBL" id="KAF6719788.1"/>
    </source>
</evidence>
<comment type="subcellular location">
    <subcellularLocation>
        <location evidence="2">Cell membrane</location>
    </subcellularLocation>
    <subcellularLocation>
        <location evidence="3">Cytoplasm</location>
    </subcellularLocation>
    <subcellularLocation>
        <location evidence="22">Endomembrane system</location>
        <topology evidence="22">Peripheral membrane protein</topology>
        <orientation evidence="22">Cytoplasmic side</orientation>
    </subcellularLocation>
    <subcellularLocation>
        <location evidence="1">Nucleus</location>
    </subcellularLocation>
</comment>
<keyword evidence="14 33" id="KW-0418">Kinase</keyword>
<dbReference type="InterPro" id="IPR001452">
    <property type="entry name" value="SH3_domain"/>
</dbReference>
<keyword evidence="26" id="KW-0675">Receptor</keyword>
<dbReference type="Pfam" id="PF07714">
    <property type="entry name" value="PK_Tyr_Ser-Thr"/>
    <property type="match status" value="2"/>
</dbReference>
<evidence type="ECO:0000256" key="9">
    <source>
        <dbReference type="ARBA" id="ARBA00022553"/>
    </source>
</evidence>
<evidence type="ECO:0000256" key="26">
    <source>
        <dbReference type="RuleBase" id="RU000688"/>
    </source>
</evidence>
<feature type="domain" description="SH3" evidence="29">
    <location>
        <begin position="218"/>
        <end position="278"/>
    </location>
</feature>
<feature type="transmembrane region" description="Helical" evidence="28">
    <location>
        <begin position="1255"/>
        <end position="1282"/>
    </location>
</feature>
<feature type="domain" description="Protein kinase" evidence="30">
    <location>
        <begin position="1"/>
        <end position="215"/>
    </location>
</feature>
<keyword evidence="12 26" id="KW-0812">Transmembrane</keyword>
<evidence type="ECO:0000259" key="30">
    <source>
        <dbReference type="PROSITE" id="PS50011"/>
    </source>
</evidence>
<feature type="compositionally biased region" description="Basic and acidic residues" evidence="27">
    <location>
        <begin position="586"/>
        <end position="600"/>
    </location>
</feature>
<evidence type="ECO:0000256" key="3">
    <source>
        <dbReference type="ARBA" id="ARBA00004496"/>
    </source>
</evidence>
<dbReference type="Pfam" id="PF14604">
    <property type="entry name" value="SH3_9"/>
    <property type="match status" value="1"/>
</dbReference>
<dbReference type="InterPro" id="IPR052112">
    <property type="entry name" value="EGFR_SigReg_Kinase"/>
</dbReference>
<dbReference type="InterPro" id="IPR021619">
    <property type="entry name" value="Mig-6"/>
</dbReference>
<dbReference type="GO" id="GO:0005524">
    <property type="term" value="F:ATP binding"/>
    <property type="evidence" value="ECO:0007669"/>
    <property type="project" value="UniProtKB-KW"/>
</dbReference>
<keyword evidence="9" id="KW-0597">Phosphoprotein</keyword>
<gene>
    <name evidence="33" type="ORF">FQA47_007285</name>
</gene>
<feature type="transmembrane region" description="Helical" evidence="28">
    <location>
        <begin position="1208"/>
        <end position="1235"/>
    </location>
</feature>
<evidence type="ECO:0000259" key="32">
    <source>
        <dbReference type="PROSITE" id="PS50262"/>
    </source>
</evidence>
<dbReference type="FunFam" id="4.10.680.10:FF:000001">
    <property type="entry name" value="activated CDC42 kinase 1 isoform X1"/>
    <property type="match status" value="1"/>
</dbReference>
<dbReference type="SUPFAM" id="SSF81321">
    <property type="entry name" value="Family A G protein-coupled receptor-like"/>
    <property type="match status" value="1"/>
</dbReference>
<dbReference type="PROSITE" id="PS00238">
    <property type="entry name" value="OPSIN"/>
    <property type="match status" value="1"/>
</dbReference>
<dbReference type="GO" id="GO:0007602">
    <property type="term" value="P:phototransduction"/>
    <property type="evidence" value="ECO:0007669"/>
    <property type="project" value="UniProtKB-KW"/>
</dbReference>
<dbReference type="Pfam" id="PF00001">
    <property type="entry name" value="7tm_1"/>
    <property type="match status" value="1"/>
</dbReference>
<evidence type="ECO:0000256" key="8">
    <source>
        <dbReference type="ARBA" id="ARBA00022543"/>
    </source>
</evidence>
<name>A0A834BU62_ORYME</name>
<dbReference type="SUPFAM" id="SSF50044">
    <property type="entry name" value="SH3-domain"/>
    <property type="match status" value="1"/>
</dbReference>
<dbReference type="GO" id="GO:0004712">
    <property type="term" value="F:protein serine/threonine/tyrosine kinase activity"/>
    <property type="evidence" value="ECO:0007669"/>
    <property type="project" value="InterPro"/>
</dbReference>
<dbReference type="PRINTS" id="PR00237">
    <property type="entry name" value="GPCRRHODOPSN"/>
</dbReference>
<dbReference type="PRINTS" id="PR00109">
    <property type="entry name" value="TYRKINASE"/>
</dbReference>
<keyword evidence="19 28" id="KW-0472">Membrane</keyword>
<reference evidence="33" key="1">
    <citation type="journal article" name="BMC Genomics">
        <title>Long-read sequencing and de novo genome assembly of marine medaka (Oryzias melastigma).</title>
        <authorList>
            <person name="Liang P."/>
            <person name="Saqib H.S.A."/>
            <person name="Ni X."/>
            <person name="Shen Y."/>
        </authorList>
    </citation>
    <scope>NUCLEOTIDE SEQUENCE</scope>
    <source>
        <strain evidence="33">Bigg-433</strain>
    </source>
</reference>
<feature type="region of interest" description="Disordered" evidence="27">
    <location>
        <begin position="576"/>
        <end position="615"/>
    </location>
</feature>
<evidence type="ECO:0000259" key="31">
    <source>
        <dbReference type="PROSITE" id="PS50030"/>
    </source>
</evidence>
<dbReference type="EC" id="2.7.10.2" evidence="4"/>
<feature type="transmembrane region" description="Helical" evidence="28">
    <location>
        <begin position="1162"/>
        <end position="1182"/>
    </location>
</feature>
<dbReference type="GO" id="GO:0004930">
    <property type="term" value="F:G protein-coupled receptor activity"/>
    <property type="evidence" value="ECO:0007669"/>
    <property type="project" value="UniProtKB-KW"/>
</dbReference>
<dbReference type="Gene3D" id="3.30.200.20">
    <property type="entry name" value="Phosphorylase Kinase, domain 1"/>
    <property type="match status" value="1"/>
</dbReference>
<keyword evidence="10" id="KW-0716">Sensory transduction</keyword>
<evidence type="ECO:0000256" key="10">
    <source>
        <dbReference type="ARBA" id="ARBA00022606"/>
    </source>
</evidence>
<evidence type="ECO:0000256" key="1">
    <source>
        <dbReference type="ARBA" id="ARBA00004123"/>
    </source>
</evidence>
<dbReference type="InterPro" id="IPR008266">
    <property type="entry name" value="Tyr_kinase_AS"/>
</dbReference>
<organism evidence="33 34">
    <name type="scientific">Oryzias melastigma</name>
    <name type="common">Marine medaka</name>
    <dbReference type="NCBI Taxonomy" id="30732"/>
    <lineage>
        <taxon>Eukaryota</taxon>
        <taxon>Metazoa</taxon>
        <taxon>Chordata</taxon>
        <taxon>Craniata</taxon>
        <taxon>Vertebrata</taxon>
        <taxon>Euteleostomi</taxon>
        <taxon>Actinopterygii</taxon>
        <taxon>Neopterygii</taxon>
        <taxon>Teleostei</taxon>
        <taxon>Neoteleostei</taxon>
        <taxon>Acanthomorphata</taxon>
        <taxon>Ovalentaria</taxon>
        <taxon>Atherinomorphae</taxon>
        <taxon>Beloniformes</taxon>
        <taxon>Adrianichthyidae</taxon>
        <taxon>Oryziinae</taxon>
        <taxon>Oryzias</taxon>
    </lineage>
</organism>
<evidence type="ECO:0000256" key="25">
    <source>
        <dbReference type="PROSITE-ProRule" id="PRU00192"/>
    </source>
</evidence>
<dbReference type="FunFam" id="1.20.1070.10:FF:000197">
    <property type="entry name" value="Teleost multiple tissue opsin 2b"/>
    <property type="match status" value="1"/>
</dbReference>
<evidence type="ECO:0000256" key="11">
    <source>
        <dbReference type="ARBA" id="ARBA00022679"/>
    </source>
</evidence>
<evidence type="ECO:0000256" key="14">
    <source>
        <dbReference type="ARBA" id="ARBA00022777"/>
    </source>
</evidence>
<dbReference type="PROSITE" id="PS50002">
    <property type="entry name" value="SH3"/>
    <property type="match status" value="1"/>
</dbReference>
<dbReference type="CDD" id="cd05040">
    <property type="entry name" value="PTKc_Ack_like"/>
    <property type="match status" value="1"/>
</dbReference>
<dbReference type="Pfam" id="PF11555">
    <property type="entry name" value="Inhibitor_Mig-6"/>
    <property type="match status" value="1"/>
</dbReference>
<dbReference type="EMBL" id="WKFB01000565">
    <property type="protein sequence ID" value="KAF6719788.1"/>
    <property type="molecule type" value="Genomic_DNA"/>
</dbReference>
<evidence type="ECO:0000256" key="21">
    <source>
        <dbReference type="ARBA" id="ARBA00023242"/>
    </source>
</evidence>
<keyword evidence="20" id="KW-0829">Tyrosine-protein kinase</keyword>
<keyword evidence="5 25" id="KW-0728">SH3 domain</keyword>
<dbReference type="GO" id="GO:0012505">
    <property type="term" value="C:endomembrane system"/>
    <property type="evidence" value="ECO:0007669"/>
    <property type="project" value="UniProtKB-SubCell"/>
</dbReference>
<evidence type="ECO:0000256" key="5">
    <source>
        <dbReference type="ARBA" id="ARBA00022443"/>
    </source>
</evidence>
<keyword evidence="13 24" id="KW-0547">Nucleotide-binding</keyword>
<dbReference type="GO" id="GO:0045616">
    <property type="term" value="P:regulation of keratinocyte differentiation"/>
    <property type="evidence" value="ECO:0007669"/>
    <property type="project" value="TreeGrafter"/>
</dbReference>
<comment type="similarity">
    <text evidence="26">Belongs to the G-protein coupled receptor 1 family.</text>
</comment>
<dbReference type="PROSITE" id="PS00237">
    <property type="entry name" value="G_PROTEIN_RECEP_F1_1"/>
    <property type="match status" value="1"/>
</dbReference>
<evidence type="ECO:0000256" key="12">
    <source>
        <dbReference type="ARBA" id="ARBA00022692"/>
    </source>
</evidence>
<dbReference type="InterPro" id="IPR020635">
    <property type="entry name" value="Tyr_kinase_cat_dom"/>
</dbReference>